<evidence type="ECO:0000259" key="8">
    <source>
        <dbReference type="Pfam" id="PF02554"/>
    </source>
</evidence>
<dbReference type="GO" id="GO:0009267">
    <property type="term" value="P:cellular response to starvation"/>
    <property type="evidence" value="ECO:0007669"/>
    <property type="project" value="InterPro"/>
</dbReference>
<feature type="transmembrane region" description="Helical" evidence="7">
    <location>
        <begin position="414"/>
        <end position="432"/>
    </location>
</feature>
<reference evidence="9 10" key="1">
    <citation type="submission" date="2016-10" db="EMBL/GenBank/DDBJ databases">
        <authorList>
            <person name="de Groot N.N."/>
        </authorList>
    </citation>
    <scope>NUCLEOTIDE SEQUENCE [LARGE SCALE GENOMIC DNA]</scope>
    <source>
        <strain evidence="9 10">DSM 21650</strain>
    </source>
</reference>
<dbReference type="AlphaFoldDB" id="A0A1H3S764"/>
<feature type="transmembrane region" description="Helical" evidence="7">
    <location>
        <begin position="187"/>
        <end position="206"/>
    </location>
</feature>
<evidence type="ECO:0000313" key="9">
    <source>
        <dbReference type="EMBL" id="SDZ33351.1"/>
    </source>
</evidence>
<feature type="transmembrane region" description="Helical" evidence="7">
    <location>
        <begin position="129"/>
        <end position="151"/>
    </location>
</feature>
<organism evidence="9 10">
    <name type="scientific">Proteiniborus ethanoligenes</name>
    <dbReference type="NCBI Taxonomy" id="415015"/>
    <lineage>
        <taxon>Bacteria</taxon>
        <taxon>Bacillati</taxon>
        <taxon>Bacillota</taxon>
        <taxon>Clostridia</taxon>
        <taxon>Eubacteriales</taxon>
        <taxon>Proteiniborus</taxon>
    </lineage>
</organism>
<feature type="transmembrane region" description="Helical" evidence="7">
    <location>
        <begin position="163"/>
        <end position="180"/>
    </location>
</feature>
<evidence type="ECO:0000256" key="1">
    <source>
        <dbReference type="ARBA" id="ARBA00004651"/>
    </source>
</evidence>
<comment type="subcellular location">
    <subcellularLocation>
        <location evidence="1">Cell membrane</location>
        <topology evidence="1">Multi-pass membrane protein</topology>
    </subcellularLocation>
</comment>
<feature type="transmembrane region" description="Helical" evidence="7">
    <location>
        <begin position="6"/>
        <end position="22"/>
    </location>
</feature>
<proteinExistence type="inferred from homology"/>
<feature type="transmembrane region" description="Helical" evidence="7">
    <location>
        <begin position="444"/>
        <end position="462"/>
    </location>
</feature>
<keyword evidence="6 7" id="KW-0472">Membrane</keyword>
<keyword evidence="3" id="KW-1003">Cell membrane</keyword>
<feature type="transmembrane region" description="Helical" evidence="7">
    <location>
        <begin position="80"/>
        <end position="98"/>
    </location>
</feature>
<feature type="domain" description="CstA N-terminal" evidence="8">
    <location>
        <begin position="160"/>
        <end position="287"/>
    </location>
</feature>
<feature type="domain" description="CstA N-terminal" evidence="8">
    <location>
        <begin position="4"/>
        <end position="143"/>
    </location>
</feature>
<dbReference type="PANTHER" id="PTHR30252">
    <property type="entry name" value="INNER MEMBRANE PEPTIDE TRANSPORTER"/>
    <property type="match status" value="1"/>
</dbReference>
<feature type="transmembrane region" description="Helical" evidence="7">
    <location>
        <begin position="53"/>
        <end position="74"/>
    </location>
</feature>
<feature type="transmembrane region" description="Helical" evidence="7">
    <location>
        <begin position="386"/>
        <end position="407"/>
    </location>
</feature>
<feature type="transmembrane region" description="Helical" evidence="7">
    <location>
        <begin position="226"/>
        <end position="244"/>
    </location>
</feature>
<dbReference type="OrthoDB" id="9761224at2"/>
<name>A0A1H3S764_9FIRM</name>
<dbReference type="Pfam" id="PF02554">
    <property type="entry name" value="CstA"/>
    <property type="match status" value="2"/>
</dbReference>
<evidence type="ECO:0000256" key="2">
    <source>
        <dbReference type="ARBA" id="ARBA00007755"/>
    </source>
</evidence>
<dbReference type="RefSeq" id="WP_091732437.1">
    <property type="nucleotide sequence ID" value="NZ_FNQE01000037.1"/>
</dbReference>
<dbReference type="InterPro" id="IPR003706">
    <property type="entry name" value="CstA_N"/>
</dbReference>
<evidence type="ECO:0000256" key="4">
    <source>
        <dbReference type="ARBA" id="ARBA00022692"/>
    </source>
</evidence>
<dbReference type="GO" id="GO:0005886">
    <property type="term" value="C:plasma membrane"/>
    <property type="evidence" value="ECO:0007669"/>
    <property type="project" value="UniProtKB-SubCell"/>
</dbReference>
<sequence>MLQFIIGIIILIAGYIFYGKVVDKHFGIDDSRETPATRLEDGIDFVPMSWPRIFLIQLLNIAGLGPIFGAIQGALFGPMAFVWIALGSVFAGGVHDYFSGMLSLRHDGQSISEIVGTYLGEGARKVMRIFSVVLLVLVGTVFMQGPAGLLANIKLFGLGNANIWLAIIFAYYFIATILPVDKLIGKIYPIFGVSLLVMAGGIGTMILVKGYELPAFTVSSLHPGGLPIWAILFTTIACGAISGFHATQSPMMARCMPKESYGRRIFYGSMIAEGVIAMIWAAAAMVFFNGVPGLSDALKNGGGAAGVVNTISNTLLGPVGGLLAMLGVVAAPITSGDTAFRSARLTIADAMKYEQGPIKKRLTLAIPLFIIAFALTRVDFNIIWRYFAWSNQTLAMIVLWAASAYLAKVNKSHWMTSIPAIFMTAVSATYLLQAPEGFKLSTTIAYPVGIAIAVGAAALFLFKAKSGKTIKA</sequence>
<keyword evidence="10" id="KW-1185">Reference proteome</keyword>
<evidence type="ECO:0000256" key="3">
    <source>
        <dbReference type="ARBA" id="ARBA00022475"/>
    </source>
</evidence>
<evidence type="ECO:0000256" key="6">
    <source>
        <dbReference type="ARBA" id="ARBA00023136"/>
    </source>
</evidence>
<feature type="transmembrane region" description="Helical" evidence="7">
    <location>
        <begin position="361"/>
        <end position="380"/>
    </location>
</feature>
<dbReference type="Proteomes" id="UP000198625">
    <property type="component" value="Unassembled WGS sequence"/>
</dbReference>
<evidence type="ECO:0000256" key="5">
    <source>
        <dbReference type="ARBA" id="ARBA00022989"/>
    </source>
</evidence>
<dbReference type="PANTHER" id="PTHR30252:SF4">
    <property type="entry name" value="CARBON STARVATION"/>
    <property type="match status" value="1"/>
</dbReference>
<dbReference type="EMBL" id="FNQE01000037">
    <property type="protein sequence ID" value="SDZ33351.1"/>
    <property type="molecule type" value="Genomic_DNA"/>
</dbReference>
<accession>A0A1H3S764</accession>
<comment type="similarity">
    <text evidence="2">Belongs to the peptide transporter carbon starvation (CstA) (TC 2.A.114) family.</text>
</comment>
<keyword evidence="5 7" id="KW-1133">Transmembrane helix</keyword>
<feature type="transmembrane region" description="Helical" evidence="7">
    <location>
        <begin position="265"/>
        <end position="288"/>
    </location>
</feature>
<dbReference type="InterPro" id="IPR051605">
    <property type="entry name" value="CstA"/>
</dbReference>
<feature type="transmembrane region" description="Helical" evidence="7">
    <location>
        <begin position="319"/>
        <end position="340"/>
    </location>
</feature>
<gene>
    <name evidence="9" type="ORF">SAMN05660462_02730</name>
</gene>
<evidence type="ECO:0000256" key="7">
    <source>
        <dbReference type="SAM" id="Phobius"/>
    </source>
</evidence>
<evidence type="ECO:0000313" key="10">
    <source>
        <dbReference type="Proteomes" id="UP000198625"/>
    </source>
</evidence>
<dbReference type="STRING" id="415015.SAMN05660462_02730"/>
<keyword evidence="4 7" id="KW-0812">Transmembrane</keyword>
<protein>
    <submittedName>
        <fullName evidence="9">Carbon starvation protein CstA</fullName>
    </submittedName>
</protein>